<keyword evidence="3" id="KW-1185">Reference proteome</keyword>
<evidence type="ECO:0000313" key="3">
    <source>
        <dbReference type="Proteomes" id="UP001295684"/>
    </source>
</evidence>
<proteinExistence type="predicted"/>
<dbReference type="AlphaFoldDB" id="A0AAD2D8P4"/>
<reference evidence="2" key="1">
    <citation type="submission" date="2023-07" db="EMBL/GenBank/DDBJ databases">
        <authorList>
            <consortium name="AG Swart"/>
            <person name="Singh M."/>
            <person name="Singh A."/>
            <person name="Seah K."/>
            <person name="Emmerich C."/>
        </authorList>
    </citation>
    <scope>NUCLEOTIDE SEQUENCE</scope>
    <source>
        <strain evidence="2">DP1</strain>
    </source>
</reference>
<gene>
    <name evidence="2" type="ORF">ECRASSUSDP1_LOCUS26538</name>
</gene>
<comment type="caution">
    <text evidence="2">The sequence shown here is derived from an EMBL/GenBank/DDBJ whole genome shotgun (WGS) entry which is preliminary data.</text>
</comment>
<evidence type="ECO:0000313" key="2">
    <source>
        <dbReference type="EMBL" id="CAI2384997.1"/>
    </source>
</evidence>
<accession>A0AAD2D8P4</accession>
<keyword evidence="1" id="KW-1133">Transmembrane helix</keyword>
<evidence type="ECO:0000256" key="1">
    <source>
        <dbReference type="SAM" id="Phobius"/>
    </source>
</evidence>
<dbReference type="Proteomes" id="UP001295684">
    <property type="component" value="Unassembled WGS sequence"/>
</dbReference>
<name>A0AAD2D8P4_EUPCR</name>
<protein>
    <submittedName>
        <fullName evidence="2">Uncharacterized protein</fullName>
    </submittedName>
</protein>
<sequence length="115" mass="12593">MDNCAYALIHGYISLLEVIGNFQNSVEVSQGRSMTYDTASGAQVNTPTGFDSTSVLNLLFMAFLVGIILNYYLTGFLSGRRKAGSWGNPLTESTVSETNFNKHCRKDDDSDSSTF</sequence>
<feature type="transmembrane region" description="Helical" evidence="1">
    <location>
        <begin position="55"/>
        <end position="73"/>
    </location>
</feature>
<keyword evidence="1" id="KW-0472">Membrane</keyword>
<keyword evidence="1" id="KW-0812">Transmembrane</keyword>
<dbReference type="EMBL" id="CAMPGE010027359">
    <property type="protein sequence ID" value="CAI2384997.1"/>
    <property type="molecule type" value="Genomic_DNA"/>
</dbReference>
<organism evidence="2 3">
    <name type="scientific">Euplotes crassus</name>
    <dbReference type="NCBI Taxonomy" id="5936"/>
    <lineage>
        <taxon>Eukaryota</taxon>
        <taxon>Sar</taxon>
        <taxon>Alveolata</taxon>
        <taxon>Ciliophora</taxon>
        <taxon>Intramacronucleata</taxon>
        <taxon>Spirotrichea</taxon>
        <taxon>Hypotrichia</taxon>
        <taxon>Euplotida</taxon>
        <taxon>Euplotidae</taxon>
        <taxon>Moneuplotes</taxon>
    </lineage>
</organism>